<evidence type="ECO:0000313" key="2">
    <source>
        <dbReference type="EMBL" id="MBO8446040.1"/>
    </source>
</evidence>
<feature type="non-terminal residue" evidence="2">
    <location>
        <position position="225"/>
    </location>
</feature>
<proteinExistence type="predicted"/>
<comment type="caution">
    <text evidence="2">The sequence shown here is derived from an EMBL/GenBank/DDBJ whole genome shotgun (WGS) entry which is preliminary data.</text>
</comment>
<dbReference type="AlphaFoldDB" id="A0A9D9H9F9"/>
<evidence type="ECO:0000256" key="1">
    <source>
        <dbReference type="SAM" id="SignalP"/>
    </source>
</evidence>
<evidence type="ECO:0000313" key="3">
    <source>
        <dbReference type="Proteomes" id="UP000823619"/>
    </source>
</evidence>
<dbReference type="Proteomes" id="UP000823619">
    <property type="component" value="Unassembled WGS sequence"/>
</dbReference>
<evidence type="ECO:0008006" key="4">
    <source>
        <dbReference type="Google" id="ProtNLM"/>
    </source>
</evidence>
<gene>
    <name evidence="2" type="ORF">IAC23_10190</name>
</gene>
<name>A0A9D9H9F9_9BACT</name>
<keyword evidence="1" id="KW-0732">Signal</keyword>
<feature type="chain" id="PRO_5038921154" description="DUF4476 domain-containing protein" evidence="1">
    <location>
        <begin position="21"/>
        <end position="225"/>
    </location>
</feature>
<sequence length="225" mass="24218">MKRYFIGLAAALLMPLYAAAQDAGSRIALTPYVCYDIESIPGTASSALERKLTSMATANGFAGMSDRFLLTAIPEVMSVSMTPTAPAQFVVEVEVEVYVVNNPEEVIVGQTVYSLKGVGASEQKAVISAINQINVRSVDTRRFLENARSKIIEYYDGRLPSIIAKAQSLASMTRYDEALAVLSAVPDCLAGYPQIAEMMVDIYTSRIDRDADSLIRAASAKLASG</sequence>
<protein>
    <recommendedName>
        <fullName evidence="4">DUF4476 domain-containing protein</fullName>
    </recommendedName>
</protein>
<reference evidence="2" key="2">
    <citation type="journal article" date="2021" name="PeerJ">
        <title>Extensive microbial diversity within the chicken gut microbiome revealed by metagenomics and culture.</title>
        <authorList>
            <person name="Gilroy R."/>
            <person name="Ravi A."/>
            <person name="Getino M."/>
            <person name="Pursley I."/>
            <person name="Horton D.L."/>
            <person name="Alikhan N.F."/>
            <person name="Baker D."/>
            <person name="Gharbi K."/>
            <person name="Hall N."/>
            <person name="Watson M."/>
            <person name="Adriaenssens E.M."/>
            <person name="Foster-Nyarko E."/>
            <person name="Jarju S."/>
            <person name="Secka A."/>
            <person name="Antonio M."/>
            <person name="Oren A."/>
            <person name="Chaudhuri R.R."/>
            <person name="La Ragione R."/>
            <person name="Hildebrand F."/>
            <person name="Pallen M.J."/>
        </authorList>
    </citation>
    <scope>NUCLEOTIDE SEQUENCE</scope>
    <source>
        <strain evidence="2">D5-748</strain>
    </source>
</reference>
<reference evidence="2" key="1">
    <citation type="submission" date="2020-10" db="EMBL/GenBank/DDBJ databases">
        <authorList>
            <person name="Gilroy R."/>
        </authorList>
    </citation>
    <scope>NUCLEOTIDE SEQUENCE</scope>
    <source>
        <strain evidence="2">D5-748</strain>
    </source>
</reference>
<dbReference type="EMBL" id="JADIMO010000134">
    <property type="protein sequence ID" value="MBO8446040.1"/>
    <property type="molecule type" value="Genomic_DNA"/>
</dbReference>
<accession>A0A9D9H9F9</accession>
<organism evidence="2 3">
    <name type="scientific">Candidatus Cryptobacteroides merdavium</name>
    <dbReference type="NCBI Taxonomy" id="2840769"/>
    <lineage>
        <taxon>Bacteria</taxon>
        <taxon>Pseudomonadati</taxon>
        <taxon>Bacteroidota</taxon>
        <taxon>Bacteroidia</taxon>
        <taxon>Bacteroidales</taxon>
        <taxon>Candidatus Cryptobacteroides</taxon>
    </lineage>
</organism>
<feature type="signal peptide" evidence="1">
    <location>
        <begin position="1"/>
        <end position="20"/>
    </location>
</feature>